<dbReference type="RefSeq" id="WP_160864579.1">
    <property type="nucleotide sequence ID" value="NZ_WNXH01000020.1"/>
</dbReference>
<dbReference type="InterPro" id="IPR023201">
    <property type="entry name" value="SecY_dom_sf"/>
</dbReference>
<dbReference type="AlphaFoldDB" id="A0A6L8MZ98"/>
<keyword evidence="6 8" id="KW-0811">Translocation</keyword>
<comment type="similarity">
    <text evidence="8">Belongs to the SecY/SEC61-alpha family. SecY2 subfamily.</text>
</comment>
<evidence type="ECO:0000256" key="7">
    <source>
        <dbReference type="ARBA" id="ARBA00023136"/>
    </source>
</evidence>
<dbReference type="PRINTS" id="PR00303">
    <property type="entry name" value="SECYTRNLCASE"/>
</dbReference>
<accession>A0A6L8MZ98</accession>
<protein>
    <recommendedName>
        <fullName evidence="8 9">Accessory Sec system protein translocase subunit SecY2</fullName>
    </recommendedName>
</protein>
<keyword evidence="4 8" id="KW-0653">Protein transport</keyword>
<comment type="subunit">
    <text evidence="8">Component of the accessory SecA2/SecY2 protein translocase complex required to export cell wall proteins. May form heterotrimers with SecE and SecG subunits.</text>
</comment>
<dbReference type="Pfam" id="PF00344">
    <property type="entry name" value="SecY"/>
    <property type="match status" value="1"/>
</dbReference>
<dbReference type="GO" id="GO:0006605">
    <property type="term" value="P:protein targeting"/>
    <property type="evidence" value="ECO:0007669"/>
    <property type="project" value="UniProtKB-UniRule"/>
</dbReference>
<evidence type="ECO:0000256" key="2">
    <source>
        <dbReference type="ARBA" id="ARBA00022475"/>
    </source>
</evidence>
<comment type="function">
    <text evidence="8">Part of the accessory SecA2/SecY2 system specifically required for export of possible cell wall proteins. The central subunit of a protein translocation channel.</text>
</comment>
<dbReference type="InterPro" id="IPR014269">
    <property type="entry name" value="SecY2"/>
</dbReference>
<evidence type="ECO:0000256" key="1">
    <source>
        <dbReference type="ARBA" id="ARBA00022448"/>
    </source>
</evidence>
<dbReference type="GO" id="GO:0065002">
    <property type="term" value="P:intracellular protein transmembrane transport"/>
    <property type="evidence" value="ECO:0007669"/>
    <property type="project" value="UniProtKB-UniRule"/>
</dbReference>
<feature type="transmembrane region" description="Helical" evidence="8">
    <location>
        <begin position="163"/>
        <end position="181"/>
    </location>
</feature>
<keyword evidence="1 8" id="KW-0813">Transport</keyword>
<feature type="transmembrane region" description="Helical" evidence="8">
    <location>
        <begin position="193"/>
        <end position="211"/>
    </location>
</feature>
<feature type="transmembrane region" description="Helical" evidence="8">
    <location>
        <begin position="290"/>
        <end position="309"/>
    </location>
</feature>
<comment type="subcellular location">
    <subcellularLocation>
        <location evidence="8">Cell membrane</location>
        <topology evidence="8">Multi-pass membrane protein</topology>
    </subcellularLocation>
</comment>
<evidence type="ECO:0000256" key="4">
    <source>
        <dbReference type="ARBA" id="ARBA00022927"/>
    </source>
</evidence>
<keyword evidence="2 8" id="KW-1003">Cell membrane</keyword>
<keyword evidence="7 8" id="KW-0472">Membrane</keyword>
<comment type="caution">
    <text evidence="10">The sequence shown here is derived from an EMBL/GenBank/DDBJ whole genome shotgun (WGS) entry which is preliminary data.</text>
</comment>
<dbReference type="PANTHER" id="PTHR10906">
    <property type="entry name" value="SECY/SEC61-ALPHA FAMILY MEMBER"/>
    <property type="match status" value="1"/>
</dbReference>
<dbReference type="Proteomes" id="UP000483765">
    <property type="component" value="Unassembled WGS sequence"/>
</dbReference>
<evidence type="ECO:0000256" key="3">
    <source>
        <dbReference type="ARBA" id="ARBA00022692"/>
    </source>
</evidence>
<proteinExistence type="inferred from homology"/>
<evidence type="ECO:0000256" key="8">
    <source>
        <dbReference type="HAMAP-Rule" id="MF_01466"/>
    </source>
</evidence>
<feature type="transmembrane region" description="Helical" evidence="8">
    <location>
        <begin position="342"/>
        <end position="366"/>
    </location>
</feature>
<dbReference type="HAMAP" id="MF_01466">
    <property type="entry name" value="SecY2"/>
    <property type="match status" value="1"/>
</dbReference>
<evidence type="ECO:0000256" key="9">
    <source>
        <dbReference type="NCBIfam" id="TIGR02920"/>
    </source>
</evidence>
<evidence type="ECO:0000313" key="11">
    <source>
        <dbReference type="Proteomes" id="UP000483765"/>
    </source>
</evidence>
<dbReference type="NCBIfam" id="TIGR02920">
    <property type="entry name" value="acc_sec_Y2"/>
    <property type="match status" value="1"/>
</dbReference>
<organism evidence="10 11">
    <name type="scientific">Streptococcus suis</name>
    <dbReference type="NCBI Taxonomy" id="1307"/>
    <lineage>
        <taxon>Bacteria</taxon>
        <taxon>Bacillati</taxon>
        <taxon>Bacillota</taxon>
        <taxon>Bacilli</taxon>
        <taxon>Lactobacillales</taxon>
        <taxon>Streptococcaceae</taxon>
        <taxon>Streptococcus</taxon>
    </lineage>
</organism>
<dbReference type="PIRSF" id="PIRSF004557">
    <property type="entry name" value="SecY"/>
    <property type="match status" value="1"/>
</dbReference>
<sequence length="415" mass="47741">MKISRSMWYNIVFIKKMLVTIFIVLVLLLGQHLPLPFVESTDFFSSQTDWFSFTSSLSGGDLSKISIFSLGVSPYMMAMLFWRLFRINADNDKSAIHLTDRRIKSLTLLIATIQAFAVAINIDYTLSFDSEWIFLLNLIFPTMLTMVAGSFVVVWLGNLNVKYGIGGITIIIFINMVHQLISQLSQSNLKHWLVTLAFVIFSALVILFTIISEKSEYRIKINHPGIYHHIAEVSYLPIKVNSAGGLPIMYAMLLLMIPQYIILGLNYFTANDLRESDWLINFSTYRMSGIALYLILVFALTVIFSFFNIDPRRLARQMRKEGDYIDQVRPGKPTYQFLSRKILFFGIFSGIMIDIIVGVPLILALYRPEYKTFAMLPGLYIMLTSIVLTIMEEIRKLRMGRYYKSIFEEKKGRAK</sequence>
<name>A0A6L8MZ98_STRSU</name>
<dbReference type="SUPFAM" id="SSF103491">
    <property type="entry name" value="Preprotein translocase SecY subunit"/>
    <property type="match status" value="1"/>
</dbReference>
<evidence type="ECO:0000313" key="10">
    <source>
        <dbReference type="EMBL" id="MYN70525.1"/>
    </source>
</evidence>
<dbReference type="GO" id="GO:0005886">
    <property type="term" value="C:plasma membrane"/>
    <property type="evidence" value="ECO:0007669"/>
    <property type="project" value="UniProtKB-SubCell"/>
</dbReference>
<evidence type="ECO:0000256" key="6">
    <source>
        <dbReference type="ARBA" id="ARBA00023010"/>
    </source>
</evidence>
<comment type="caution">
    <text evidence="8">Lacks conserved residue(s) required for the propagation of feature annotation.</text>
</comment>
<dbReference type="Gene3D" id="1.10.3370.10">
    <property type="entry name" value="SecY subunit domain"/>
    <property type="match status" value="1"/>
</dbReference>
<keyword evidence="5 8" id="KW-1133">Transmembrane helix</keyword>
<dbReference type="EMBL" id="WNXH01000020">
    <property type="protein sequence ID" value="MYN70525.1"/>
    <property type="molecule type" value="Genomic_DNA"/>
</dbReference>
<feature type="transmembrane region" description="Helical" evidence="8">
    <location>
        <begin position="106"/>
        <end position="126"/>
    </location>
</feature>
<keyword evidence="3 8" id="KW-0812">Transmembrane</keyword>
<gene>
    <name evidence="8 10" type="primary">secY2</name>
    <name evidence="10" type="ORF">GLP18_09955</name>
</gene>
<dbReference type="InterPro" id="IPR002208">
    <property type="entry name" value="SecY/SEC61-alpha"/>
</dbReference>
<reference evidence="10 11" key="1">
    <citation type="submission" date="2019-11" db="EMBL/GenBank/DDBJ databases">
        <title>Divergent Streptococcus suis from cattle.</title>
        <authorList>
            <person name="Williamson C."/>
        </authorList>
    </citation>
    <scope>NUCLEOTIDE SEQUENCE [LARGE SCALE GENOMIC DNA]</scope>
    <source>
        <strain evidence="10 11">10-36905</strain>
    </source>
</reference>
<feature type="transmembrane region" description="Helical" evidence="8">
    <location>
        <begin position="132"/>
        <end position="156"/>
    </location>
</feature>
<feature type="transmembrane region" description="Helical" evidence="8">
    <location>
        <begin position="372"/>
        <end position="391"/>
    </location>
</feature>
<evidence type="ECO:0000256" key="5">
    <source>
        <dbReference type="ARBA" id="ARBA00022989"/>
    </source>
</evidence>
<feature type="transmembrane region" description="Helical" evidence="8">
    <location>
        <begin position="248"/>
        <end position="270"/>
    </location>
</feature>
<feature type="transmembrane region" description="Helical" evidence="8">
    <location>
        <begin position="64"/>
        <end position="85"/>
    </location>
</feature>